<dbReference type="PANTHER" id="PTHR43110">
    <property type="entry name" value="THIOL PEROXIDASE"/>
    <property type="match status" value="1"/>
</dbReference>
<evidence type="ECO:0000256" key="3">
    <source>
        <dbReference type="ARBA" id="ARBA00023002"/>
    </source>
</evidence>
<comment type="catalytic activity">
    <reaction evidence="6">
        <text>a hydroperoxide + [thioredoxin]-dithiol = an alcohol + [thioredoxin]-disulfide + H2O</text>
        <dbReference type="Rhea" id="RHEA:62620"/>
        <dbReference type="Rhea" id="RHEA-COMP:10698"/>
        <dbReference type="Rhea" id="RHEA-COMP:10700"/>
        <dbReference type="ChEBI" id="CHEBI:15377"/>
        <dbReference type="ChEBI" id="CHEBI:29950"/>
        <dbReference type="ChEBI" id="CHEBI:30879"/>
        <dbReference type="ChEBI" id="CHEBI:35924"/>
        <dbReference type="ChEBI" id="CHEBI:50058"/>
        <dbReference type="EC" id="1.11.1.24"/>
    </reaction>
</comment>
<feature type="domain" description="Thioredoxin" evidence="7">
    <location>
        <begin position="18"/>
        <end position="168"/>
    </location>
</feature>
<comment type="similarity">
    <text evidence="6">Belongs to the peroxiredoxin family. Tpx subfamily.</text>
</comment>
<dbReference type="InterPro" id="IPR013740">
    <property type="entry name" value="Redoxin"/>
</dbReference>
<dbReference type="InterPro" id="IPR036249">
    <property type="entry name" value="Thioredoxin-like_sf"/>
</dbReference>
<feature type="active site" description="Cysteine sulfenic acid (-SOH) intermediate" evidence="6">
    <location>
        <position position="60"/>
    </location>
</feature>
<dbReference type="CDD" id="cd03014">
    <property type="entry name" value="PRX_Atyp2cys"/>
    <property type="match status" value="1"/>
</dbReference>
<dbReference type="HAMAP" id="MF_00269">
    <property type="entry name" value="Tpx"/>
    <property type="match status" value="1"/>
</dbReference>
<evidence type="ECO:0000259" key="7">
    <source>
        <dbReference type="PROSITE" id="PS51352"/>
    </source>
</evidence>
<dbReference type="InterPro" id="IPR002065">
    <property type="entry name" value="TPX"/>
</dbReference>
<evidence type="ECO:0000256" key="6">
    <source>
        <dbReference type="HAMAP-Rule" id="MF_00269"/>
    </source>
</evidence>
<comment type="subunit">
    <text evidence="6">Homodimer.</text>
</comment>
<gene>
    <name evidence="6" type="primary">tpx</name>
    <name evidence="8" type="ORF">FXF49_04725</name>
</gene>
<dbReference type="EMBL" id="VSIV01000109">
    <property type="protein sequence ID" value="TYB33714.1"/>
    <property type="molecule type" value="Genomic_DNA"/>
</dbReference>
<comment type="caution">
    <text evidence="6">Lacks conserved residue(s) required for the propagation of feature annotation.</text>
</comment>
<dbReference type="AlphaFoldDB" id="A0A5D0MJ02"/>
<dbReference type="EC" id="1.11.1.24" evidence="6"/>
<dbReference type="Gene3D" id="3.40.30.10">
    <property type="entry name" value="Glutaredoxin"/>
    <property type="match status" value="1"/>
</dbReference>
<dbReference type="InterPro" id="IPR013766">
    <property type="entry name" value="Thioredoxin_domain"/>
</dbReference>
<protein>
    <recommendedName>
        <fullName evidence="6">Thiol peroxidase</fullName>
        <shortName evidence="6">Tpx</shortName>
        <ecNumber evidence="6">1.11.1.24</ecNumber>
    </recommendedName>
    <alternativeName>
        <fullName evidence="6">Peroxiredoxin tpx</fullName>
        <shortName evidence="6">Prx</shortName>
    </alternativeName>
    <alternativeName>
        <fullName evidence="6">Thioredoxin peroxidase</fullName>
    </alternativeName>
    <alternativeName>
        <fullName evidence="6">Thioredoxin-dependent peroxiredoxin</fullName>
    </alternativeName>
</protein>
<keyword evidence="1 6" id="KW-0575">Peroxidase</keyword>
<keyword evidence="4" id="KW-1015">Disulfide bond</keyword>
<reference evidence="8 9" key="1">
    <citation type="submission" date="2019-08" db="EMBL/GenBank/DDBJ databases">
        <title>Genomic characterization of a novel candidate phylum (ARYD3) from a high temperature, high salinity tertiary oil reservoir in north central Oklahoma, USA.</title>
        <authorList>
            <person name="Youssef N.H."/>
            <person name="Yadav A."/>
            <person name="Elshahed M.S."/>
        </authorList>
    </citation>
    <scope>NUCLEOTIDE SEQUENCE [LARGE SCALE GENOMIC DNA]</scope>
    <source>
        <strain evidence="8">ARYD1</strain>
    </source>
</reference>
<sequence length="171" mass="18871">MSNVTMKGNPVTLVGNKLSEGDKAPDFNVVDQNLQPKSLKNYAGKVKLISVTPSLDTPVCDMQARKFNEEAAKLGESVAVLNISVDLPFAIKRFCNAAGIDKVETLSDYKDVSFGENYGVLIKELRLLARSVFIVDDKDVIKYMEVVPEVTNEPDYDKALNELDNILSRNA</sequence>
<organism evidence="8 9">
    <name type="scientific">Flexistipes sinusarabici</name>
    <dbReference type="NCBI Taxonomy" id="2352"/>
    <lineage>
        <taxon>Bacteria</taxon>
        <taxon>Pseudomonadati</taxon>
        <taxon>Deferribacterota</taxon>
        <taxon>Deferribacteres</taxon>
        <taxon>Deferribacterales</taxon>
        <taxon>Flexistipitaceae</taxon>
        <taxon>Flexistipes</taxon>
    </lineage>
</organism>
<proteinExistence type="inferred from homology"/>
<dbReference type="PROSITE" id="PS01265">
    <property type="entry name" value="TPX"/>
    <property type="match status" value="1"/>
</dbReference>
<evidence type="ECO:0000256" key="4">
    <source>
        <dbReference type="ARBA" id="ARBA00023157"/>
    </source>
</evidence>
<evidence type="ECO:0000256" key="2">
    <source>
        <dbReference type="ARBA" id="ARBA00022862"/>
    </source>
</evidence>
<accession>A0A5D0MJ02</accession>
<keyword evidence="2 6" id="KW-0049">Antioxidant</keyword>
<keyword evidence="3 6" id="KW-0560">Oxidoreductase</keyword>
<dbReference type="Proteomes" id="UP000323337">
    <property type="component" value="Unassembled WGS sequence"/>
</dbReference>
<dbReference type="InterPro" id="IPR018219">
    <property type="entry name" value="Tpx_CS"/>
</dbReference>
<dbReference type="PANTHER" id="PTHR43110:SF1">
    <property type="entry name" value="THIOL PEROXIDASE"/>
    <property type="match status" value="1"/>
</dbReference>
<evidence type="ECO:0000313" key="8">
    <source>
        <dbReference type="EMBL" id="TYB33714.1"/>
    </source>
</evidence>
<dbReference type="InterPro" id="IPR050455">
    <property type="entry name" value="Tpx_Peroxidase_subfamily"/>
</dbReference>
<evidence type="ECO:0000313" key="9">
    <source>
        <dbReference type="Proteomes" id="UP000323337"/>
    </source>
</evidence>
<dbReference type="RefSeq" id="WP_303700752.1">
    <property type="nucleotide sequence ID" value="NZ_VSIV01000109.1"/>
</dbReference>
<evidence type="ECO:0000256" key="1">
    <source>
        <dbReference type="ARBA" id="ARBA00022559"/>
    </source>
</evidence>
<name>A0A5D0MJ02_FLESI</name>
<evidence type="ECO:0000256" key="5">
    <source>
        <dbReference type="ARBA" id="ARBA00023284"/>
    </source>
</evidence>
<keyword evidence="5 6" id="KW-0676">Redox-active center</keyword>
<comment type="function">
    <text evidence="6">Thiol-specific peroxidase that catalyzes the reduction of hydrogen peroxide and organic hydroperoxides to water and alcohols, respectively. Plays a role in cell protection against oxidative stress by detoxifying peroxides.</text>
</comment>
<comment type="caution">
    <text evidence="8">The sequence shown here is derived from an EMBL/GenBank/DDBJ whole genome shotgun (WGS) entry which is preliminary data.</text>
</comment>
<dbReference type="SUPFAM" id="SSF52833">
    <property type="entry name" value="Thioredoxin-like"/>
    <property type="match status" value="1"/>
</dbReference>
<dbReference type="Pfam" id="PF08534">
    <property type="entry name" value="Redoxin"/>
    <property type="match status" value="1"/>
</dbReference>
<dbReference type="GO" id="GO:0008379">
    <property type="term" value="F:thioredoxin peroxidase activity"/>
    <property type="evidence" value="ECO:0007669"/>
    <property type="project" value="UniProtKB-UniRule"/>
</dbReference>
<dbReference type="PROSITE" id="PS51352">
    <property type="entry name" value="THIOREDOXIN_2"/>
    <property type="match status" value="1"/>
</dbReference>
<dbReference type="NCBIfam" id="NF001808">
    <property type="entry name" value="PRK00522.1"/>
    <property type="match status" value="1"/>
</dbReference>